<name>A0A0P6XKA6_9CHLR</name>
<evidence type="ECO:0000313" key="3">
    <source>
        <dbReference type="Proteomes" id="UP000050514"/>
    </source>
</evidence>
<keyword evidence="3" id="KW-1185">Reference proteome</keyword>
<proteinExistence type="predicted"/>
<evidence type="ECO:0000313" key="2">
    <source>
        <dbReference type="EMBL" id="KPL75429.1"/>
    </source>
</evidence>
<feature type="region of interest" description="Disordered" evidence="1">
    <location>
        <begin position="51"/>
        <end position="70"/>
    </location>
</feature>
<protein>
    <submittedName>
        <fullName evidence="2">Uncharacterized protein</fullName>
    </submittedName>
</protein>
<dbReference type="STRING" id="360411.AC812_09165"/>
<evidence type="ECO:0000256" key="1">
    <source>
        <dbReference type="SAM" id="MobiDB-lite"/>
    </source>
</evidence>
<sequence length="70" mass="8145">MEDTSRNDIRRLLKVFGVQADEKILRHLIENPHAPALKLRIKIEDLTDYGDHPPARPLSFEVEGEIRRQS</sequence>
<dbReference type="AlphaFoldDB" id="A0A0P6XKA6"/>
<reference evidence="2 3" key="1">
    <citation type="submission" date="2015-07" db="EMBL/GenBank/DDBJ databases">
        <title>Draft genome of Bellilinea caldifistulae DSM 17877.</title>
        <authorList>
            <person name="Hemp J."/>
            <person name="Ward L.M."/>
            <person name="Pace L.A."/>
            <person name="Fischer W.W."/>
        </authorList>
    </citation>
    <scope>NUCLEOTIDE SEQUENCE [LARGE SCALE GENOMIC DNA]</scope>
    <source>
        <strain evidence="2 3">GOMI-1</strain>
    </source>
</reference>
<comment type="caution">
    <text evidence="2">The sequence shown here is derived from an EMBL/GenBank/DDBJ whole genome shotgun (WGS) entry which is preliminary data.</text>
</comment>
<dbReference type="Proteomes" id="UP000050514">
    <property type="component" value="Unassembled WGS sequence"/>
</dbReference>
<dbReference type="OrthoDB" id="166527at2"/>
<dbReference type="EMBL" id="LGHJ01000014">
    <property type="protein sequence ID" value="KPL75429.1"/>
    <property type="molecule type" value="Genomic_DNA"/>
</dbReference>
<organism evidence="2 3">
    <name type="scientific">Bellilinea caldifistulae</name>
    <dbReference type="NCBI Taxonomy" id="360411"/>
    <lineage>
        <taxon>Bacteria</taxon>
        <taxon>Bacillati</taxon>
        <taxon>Chloroflexota</taxon>
        <taxon>Anaerolineae</taxon>
        <taxon>Anaerolineales</taxon>
        <taxon>Anaerolineaceae</taxon>
        <taxon>Bellilinea</taxon>
    </lineage>
</organism>
<dbReference type="RefSeq" id="WP_061914124.1">
    <property type="nucleotide sequence ID" value="NZ_DF967971.1"/>
</dbReference>
<gene>
    <name evidence="2" type="ORF">AC812_09165</name>
</gene>
<accession>A0A0P6XKA6</accession>